<evidence type="ECO:0000256" key="1">
    <source>
        <dbReference type="ARBA" id="ARBA00001917"/>
    </source>
</evidence>
<comment type="cofactor">
    <cofactor evidence="1">
        <name>FMN</name>
        <dbReference type="ChEBI" id="CHEBI:58210"/>
    </cofactor>
</comment>
<evidence type="ECO:0000256" key="5">
    <source>
        <dbReference type="ARBA" id="ARBA00022630"/>
    </source>
</evidence>
<dbReference type="InterPro" id="IPR012349">
    <property type="entry name" value="Split_barrel_FMN-bd"/>
</dbReference>
<evidence type="ECO:0000313" key="11">
    <source>
        <dbReference type="Proteomes" id="UP000053611"/>
    </source>
</evidence>
<proteinExistence type="inferred from homology"/>
<evidence type="ECO:0000259" key="9">
    <source>
        <dbReference type="Pfam" id="PF10590"/>
    </source>
</evidence>
<feature type="domain" description="Pyridoxine 5'-phosphate oxidase dimerisation C-terminal" evidence="9">
    <location>
        <begin position="167"/>
        <end position="209"/>
    </location>
</feature>
<dbReference type="EMBL" id="KQ087319">
    <property type="protein sequence ID" value="KLT38344.1"/>
    <property type="molecule type" value="Genomic_DNA"/>
</dbReference>
<dbReference type="EC" id="1.4.3.5" evidence="4"/>
<sequence>LTAHNQYNATRLDAAHLPPAPLPLFRLWLHEALRPTHGQPAVREPEAMTLSTCANGIPSSRVVLLKEVDEGFVFFTNYTSRKGRELTGHAALCFHWREVSRQVRVVGEVQKVSREESEAYFATRPRGSQIGAWASPQSQAVGEGEMERRVKEVEEKYPGEVPCPPHWGGYRVMPIEVEFWAGQPSRLHDRFVFTRPDIKSEWSVKRLAP</sequence>
<dbReference type="SUPFAM" id="SSF50475">
    <property type="entry name" value="FMN-binding split barrel"/>
    <property type="match status" value="1"/>
</dbReference>
<dbReference type="NCBIfam" id="NF004231">
    <property type="entry name" value="PRK05679.1"/>
    <property type="match status" value="1"/>
</dbReference>
<protein>
    <recommendedName>
        <fullName evidence="4">pyridoxal 5'-phosphate synthase</fullName>
        <ecNumber evidence="4">1.4.3.5</ecNumber>
    </recommendedName>
</protein>
<dbReference type="UniPathway" id="UPA01068">
    <property type="reaction ID" value="UER00304"/>
</dbReference>
<dbReference type="GeneID" id="28980673"/>
<dbReference type="GO" id="GO:0004733">
    <property type="term" value="F:pyridoxamine phosphate oxidase activity"/>
    <property type="evidence" value="ECO:0007669"/>
    <property type="project" value="UniProtKB-EC"/>
</dbReference>
<keyword evidence="6" id="KW-0288">FMN</keyword>
<dbReference type="PROSITE" id="PS01064">
    <property type="entry name" value="PYRIDOX_OXIDASE"/>
    <property type="match status" value="1"/>
</dbReference>
<keyword evidence="5" id="KW-0285">Flavoprotein</keyword>
<dbReference type="Pfam" id="PF10590">
    <property type="entry name" value="PNP_phzG_C"/>
    <property type="match status" value="1"/>
</dbReference>
<keyword evidence="7" id="KW-0560">Oxidoreductase</keyword>
<evidence type="ECO:0000256" key="3">
    <source>
        <dbReference type="ARBA" id="ARBA00005037"/>
    </source>
</evidence>
<dbReference type="GO" id="GO:0008615">
    <property type="term" value="P:pyridoxine biosynthetic process"/>
    <property type="evidence" value="ECO:0007669"/>
    <property type="project" value="InterPro"/>
</dbReference>
<dbReference type="STRING" id="879819.A0A0J1ASN0"/>
<evidence type="ECO:0000313" key="10">
    <source>
        <dbReference type="EMBL" id="KLT38344.1"/>
    </source>
</evidence>
<dbReference type="InterPro" id="IPR011576">
    <property type="entry name" value="Pyridox_Oxase_N"/>
</dbReference>
<evidence type="ECO:0000256" key="7">
    <source>
        <dbReference type="ARBA" id="ARBA00023002"/>
    </source>
</evidence>
<dbReference type="Proteomes" id="UP000053611">
    <property type="component" value="Unassembled WGS sequence"/>
</dbReference>
<reference evidence="10 11" key="1">
    <citation type="submission" date="2015-03" db="EMBL/GenBank/DDBJ databases">
        <title>Genomics and transcriptomics of the oil-accumulating basidiomycete yeast T. oleaginosus allow insights into substrate utilization and the diverse evolutionary trajectories of mating systems in fungi.</title>
        <authorList>
            <consortium name="DOE Joint Genome Institute"/>
            <person name="Kourist R."/>
            <person name="Kracht O."/>
            <person name="Bracharz F."/>
            <person name="Lipzen A."/>
            <person name="Nolan M."/>
            <person name="Ohm R."/>
            <person name="Grigoriev I."/>
            <person name="Sun S."/>
            <person name="Heitman J."/>
            <person name="Bruck T."/>
            <person name="Nowrousian M."/>
        </authorList>
    </citation>
    <scope>NUCLEOTIDE SEQUENCE [LARGE SCALE GENOMIC DNA]</scope>
    <source>
        <strain evidence="10 11">IBC0246</strain>
    </source>
</reference>
<organism evidence="10 11">
    <name type="scientific">Cutaneotrichosporon oleaginosum</name>
    <dbReference type="NCBI Taxonomy" id="879819"/>
    <lineage>
        <taxon>Eukaryota</taxon>
        <taxon>Fungi</taxon>
        <taxon>Dikarya</taxon>
        <taxon>Basidiomycota</taxon>
        <taxon>Agaricomycotina</taxon>
        <taxon>Tremellomycetes</taxon>
        <taxon>Trichosporonales</taxon>
        <taxon>Trichosporonaceae</taxon>
        <taxon>Cutaneotrichosporon</taxon>
    </lineage>
</organism>
<dbReference type="Gene3D" id="2.30.110.10">
    <property type="entry name" value="Electron Transport, Fmn-binding Protein, Chain A"/>
    <property type="match status" value="1"/>
</dbReference>
<dbReference type="PIRSF" id="PIRSF000190">
    <property type="entry name" value="Pyd_amn-ph_oxd"/>
    <property type="match status" value="1"/>
</dbReference>
<comment type="pathway">
    <text evidence="2">Cofactor metabolism; pyridoxal 5'-phosphate salvage; pyridoxal 5'-phosphate from pyridoxamine 5'-phosphate: step 1/1.</text>
</comment>
<evidence type="ECO:0000256" key="6">
    <source>
        <dbReference type="ARBA" id="ARBA00022643"/>
    </source>
</evidence>
<dbReference type="InterPro" id="IPR019740">
    <property type="entry name" value="Pyridox_Oxase_CS"/>
</dbReference>
<feature type="non-terminal residue" evidence="10">
    <location>
        <position position="209"/>
    </location>
</feature>
<comment type="pathway">
    <text evidence="3">Cofactor metabolism; pyridoxal 5'-phosphate salvage; pyridoxal 5'-phosphate from pyridoxine 5'-phosphate: step 1/1.</text>
</comment>
<keyword evidence="11" id="KW-1185">Reference proteome</keyword>
<dbReference type="OrthoDB" id="303614at2759"/>
<dbReference type="NCBIfam" id="TIGR00558">
    <property type="entry name" value="pdxH"/>
    <property type="match status" value="1"/>
</dbReference>
<gene>
    <name evidence="10" type="ORF">CC85DRAFT_233620</name>
</gene>
<dbReference type="PANTHER" id="PTHR10851:SF0">
    <property type="entry name" value="PYRIDOXINE-5'-PHOSPHATE OXIDASE"/>
    <property type="match status" value="1"/>
</dbReference>
<accession>A0A0J1ASN0</accession>
<evidence type="ECO:0000259" key="8">
    <source>
        <dbReference type="Pfam" id="PF01243"/>
    </source>
</evidence>
<dbReference type="Pfam" id="PF01243">
    <property type="entry name" value="PNPOx_N"/>
    <property type="match status" value="1"/>
</dbReference>
<name>A0A0J1ASN0_9TREE</name>
<dbReference type="PANTHER" id="PTHR10851">
    <property type="entry name" value="PYRIDOXINE-5-PHOSPHATE OXIDASE"/>
    <property type="match status" value="1"/>
</dbReference>
<dbReference type="InterPro" id="IPR019576">
    <property type="entry name" value="Pyridoxamine_oxidase_dimer_C"/>
</dbReference>
<feature type="domain" description="Pyridoxamine 5'-phosphate oxidase N-terminal" evidence="8">
    <location>
        <begin position="41"/>
        <end position="142"/>
    </location>
</feature>
<dbReference type="HAMAP" id="MF_01629">
    <property type="entry name" value="PdxH"/>
    <property type="match status" value="1"/>
</dbReference>
<evidence type="ECO:0000256" key="2">
    <source>
        <dbReference type="ARBA" id="ARBA00004738"/>
    </source>
</evidence>
<dbReference type="GO" id="GO:0010181">
    <property type="term" value="F:FMN binding"/>
    <property type="evidence" value="ECO:0007669"/>
    <property type="project" value="InterPro"/>
</dbReference>
<feature type="non-terminal residue" evidence="10">
    <location>
        <position position="1"/>
    </location>
</feature>
<evidence type="ECO:0000256" key="4">
    <source>
        <dbReference type="ARBA" id="ARBA00012801"/>
    </source>
</evidence>
<dbReference type="AlphaFoldDB" id="A0A0J1ASN0"/>
<dbReference type="InterPro" id="IPR000659">
    <property type="entry name" value="Pyridox_Oxase"/>
</dbReference>